<dbReference type="CDD" id="cd01483">
    <property type="entry name" value="E1_enzyme_family"/>
    <property type="match status" value="1"/>
</dbReference>
<dbReference type="AlphaFoldDB" id="A0A6L6PZU2"/>
<dbReference type="Pfam" id="PF20590">
    <property type="entry name" value="DUF6791"/>
    <property type="match status" value="1"/>
</dbReference>
<dbReference type="Gene3D" id="3.40.50.720">
    <property type="entry name" value="NAD(P)-binding Rossmann-like Domain"/>
    <property type="match status" value="1"/>
</dbReference>
<proteinExistence type="predicted"/>
<keyword evidence="3" id="KW-0548">Nucleotidyltransferase</keyword>
<comment type="caution">
    <text evidence="3">The sequence shown here is derived from an EMBL/GenBank/DDBJ whole genome shotgun (WGS) entry which is preliminary data.</text>
</comment>
<accession>A0A6L6PZU2</accession>
<reference evidence="3 4" key="1">
    <citation type="submission" date="2019-11" db="EMBL/GenBank/DDBJ databases">
        <title>Type strains purchased from KCTC, JCM and DSMZ.</title>
        <authorList>
            <person name="Lu H."/>
        </authorList>
    </citation>
    <scope>NUCLEOTIDE SEQUENCE [LARGE SCALE GENOMIC DNA]</scope>
    <source>
        <strain evidence="3 4">KCTC 42409</strain>
    </source>
</reference>
<evidence type="ECO:0000259" key="2">
    <source>
        <dbReference type="Pfam" id="PF20590"/>
    </source>
</evidence>
<dbReference type="NCBIfam" id="NF004804">
    <property type="entry name" value="PRK06153.1-3"/>
    <property type="match status" value="1"/>
</dbReference>
<evidence type="ECO:0000259" key="1">
    <source>
        <dbReference type="Pfam" id="PF00899"/>
    </source>
</evidence>
<dbReference type="Pfam" id="PF00899">
    <property type="entry name" value="ThiF"/>
    <property type="match status" value="1"/>
</dbReference>
<feature type="domain" description="DUF6791" evidence="2">
    <location>
        <begin position="23"/>
        <end position="176"/>
    </location>
</feature>
<organism evidence="3 4">
    <name type="scientific">Pseudoduganella ginsengisoli</name>
    <dbReference type="NCBI Taxonomy" id="1462440"/>
    <lineage>
        <taxon>Bacteria</taxon>
        <taxon>Pseudomonadati</taxon>
        <taxon>Pseudomonadota</taxon>
        <taxon>Betaproteobacteria</taxon>
        <taxon>Burkholderiales</taxon>
        <taxon>Oxalobacteraceae</taxon>
        <taxon>Telluria group</taxon>
        <taxon>Pseudoduganella</taxon>
    </lineage>
</organism>
<dbReference type="EMBL" id="WNLA01000006">
    <property type="protein sequence ID" value="MTW02684.1"/>
    <property type="molecule type" value="Genomic_DNA"/>
</dbReference>
<keyword evidence="3" id="KW-0808">Transferase</keyword>
<dbReference type="InterPro" id="IPR000594">
    <property type="entry name" value="ThiF_NAD_FAD-bd"/>
</dbReference>
<dbReference type="SUPFAM" id="SSF69572">
    <property type="entry name" value="Activating enzymes of the ubiquitin-like proteins"/>
    <property type="match status" value="1"/>
</dbReference>
<evidence type="ECO:0000313" key="4">
    <source>
        <dbReference type="Proteomes" id="UP000484015"/>
    </source>
</evidence>
<dbReference type="GO" id="GO:0008641">
    <property type="term" value="F:ubiquitin-like modifier activating enzyme activity"/>
    <property type="evidence" value="ECO:0007669"/>
    <property type="project" value="InterPro"/>
</dbReference>
<dbReference type="InterPro" id="IPR046741">
    <property type="entry name" value="DUF6791"/>
</dbReference>
<sequence>MPLPSKSRKVWCSMLADLISRNPDLQRLMDDGYSVEIRRQTGLHLLVHDVPYRNAPGDLKRGTLVCPIHLREDNLTNAAANHQAWFIGEHPCSIEGTPIAGIVHSSGRSDFGDGIVVDHGFSTKPRTGFYNDYYDKMTHYINVISAPAQHLDPTLTARLYKPAQTTDNSVFYYADTASTRSGIGSIAGKVAALRIAIVGLGGTGSHILDLVAKTHVNEIHLFDGDAFYSHNAFRAPSATAISDLQTPELKAKRYARIYSVMRRGVEAHPEYVTDQNVGLLQHFDFVFICIDKGAARELIAKYLLQAGIPFIDVGMHVQMTKDAQKLVGQVRTTFFSPKKNDHFDRRVPVDSGNMRNDYGLNIQVNELNALNAVHAVIRWKKYYGIYDDQIGEHESVYAINAHMLTKDERVEG</sequence>
<evidence type="ECO:0000313" key="3">
    <source>
        <dbReference type="EMBL" id="MTW02684.1"/>
    </source>
</evidence>
<feature type="domain" description="THIF-type NAD/FAD binding fold" evidence="1">
    <location>
        <begin position="189"/>
        <end position="331"/>
    </location>
</feature>
<dbReference type="Proteomes" id="UP000484015">
    <property type="component" value="Unassembled WGS sequence"/>
</dbReference>
<keyword evidence="4" id="KW-1185">Reference proteome</keyword>
<protein>
    <submittedName>
        <fullName evidence="3">ThiF family adenylyltransferase</fullName>
    </submittedName>
</protein>
<dbReference type="NCBIfam" id="NF004805">
    <property type="entry name" value="PRK06153.1-4"/>
    <property type="match status" value="1"/>
</dbReference>
<gene>
    <name evidence="3" type="ORF">GM668_11375</name>
</gene>
<dbReference type="GO" id="GO:0016779">
    <property type="term" value="F:nucleotidyltransferase activity"/>
    <property type="evidence" value="ECO:0007669"/>
    <property type="project" value="UniProtKB-KW"/>
</dbReference>
<name>A0A6L6PZU2_9BURK</name>
<dbReference type="OrthoDB" id="8773615at2"/>
<dbReference type="InterPro" id="IPR035985">
    <property type="entry name" value="Ubiquitin-activating_enz"/>
</dbReference>